<dbReference type="GO" id="GO:0005524">
    <property type="term" value="F:ATP binding"/>
    <property type="evidence" value="ECO:0007669"/>
    <property type="project" value="InterPro"/>
</dbReference>
<feature type="domain" description="Helicase ATP-binding" evidence="2">
    <location>
        <begin position="15"/>
        <end position="171"/>
    </location>
</feature>
<dbReference type="GO" id="GO:0003723">
    <property type="term" value="F:RNA binding"/>
    <property type="evidence" value="ECO:0007669"/>
    <property type="project" value="TreeGrafter"/>
</dbReference>
<protein>
    <recommendedName>
        <fullName evidence="2">Helicase ATP-binding domain-containing protein</fullName>
    </recommendedName>
</protein>
<keyword evidence="4" id="KW-1185">Reference proteome</keyword>
<dbReference type="eggNOG" id="KOG0920">
    <property type="taxonomic scope" value="Eukaryota"/>
</dbReference>
<dbReference type="GO" id="GO:0004386">
    <property type="term" value="F:helicase activity"/>
    <property type="evidence" value="ECO:0007669"/>
    <property type="project" value="TreeGrafter"/>
</dbReference>
<dbReference type="PROSITE" id="PS51192">
    <property type="entry name" value="HELICASE_ATP_BIND_1"/>
    <property type="match status" value="1"/>
</dbReference>
<dbReference type="InterPro" id="IPR011545">
    <property type="entry name" value="DEAD/DEAH_box_helicase_dom"/>
</dbReference>
<dbReference type="OMA" id="AEEMECK"/>
<dbReference type="RefSeq" id="XP_005760971.1">
    <property type="nucleotide sequence ID" value="XM_005760914.1"/>
</dbReference>
<keyword evidence="1" id="KW-0378">Hydrolase</keyword>
<dbReference type="InterPro" id="IPR027417">
    <property type="entry name" value="P-loop_NTPase"/>
</dbReference>
<organism evidence="3 4">
    <name type="scientific">Emiliania huxleyi (strain CCMP1516)</name>
    <dbReference type="NCBI Taxonomy" id="280463"/>
    <lineage>
        <taxon>Eukaryota</taxon>
        <taxon>Haptista</taxon>
        <taxon>Haptophyta</taxon>
        <taxon>Prymnesiophyceae</taxon>
        <taxon>Isochrysidales</taxon>
        <taxon>Noelaerhabdaceae</taxon>
        <taxon>Emiliania</taxon>
    </lineage>
</organism>
<sequence length="171" mass="18030">TANELPAYRHREELLATVRAARVTLVRGATGCGKSTQLPRLLLLEAATAGTPCAIVVAQPRRLAAMALAERVASELGEGVGGVCGYRVRGDARASAETALTYVTTGVLLRLLEEDAALQGFSHVVVDEVHERSVETDLLLLALRRALAAGSSAKVVLMSATVPAAPYCEYF</sequence>
<dbReference type="InterPro" id="IPR002464">
    <property type="entry name" value="DNA/RNA_helicase_DEAH_CS"/>
</dbReference>
<dbReference type="KEGG" id="ehx:EMIHUDRAFT_46639"/>
<evidence type="ECO:0000256" key="1">
    <source>
        <dbReference type="ARBA" id="ARBA00022801"/>
    </source>
</evidence>
<dbReference type="GO" id="GO:0016787">
    <property type="term" value="F:hydrolase activity"/>
    <property type="evidence" value="ECO:0007669"/>
    <property type="project" value="UniProtKB-KW"/>
</dbReference>
<dbReference type="PANTHER" id="PTHR18934:SF145">
    <property type="entry name" value="ATP-DEPENDENT RNA HELICASE DHX57-RELATED"/>
    <property type="match status" value="1"/>
</dbReference>
<evidence type="ECO:0000313" key="3">
    <source>
        <dbReference type="EnsemblProtists" id="EOD08542"/>
    </source>
</evidence>
<dbReference type="GeneID" id="17254696"/>
<dbReference type="SUPFAM" id="SSF52540">
    <property type="entry name" value="P-loop containing nucleoside triphosphate hydrolases"/>
    <property type="match status" value="1"/>
</dbReference>
<reference evidence="3" key="2">
    <citation type="submission" date="2024-10" db="UniProtKB">
        <authorList>
            <consortium name="EnsemblProtists"/>
        </authorList>
    </citation>
    <scope>IDENTIFICATION</scope>
</reference>
<dbReference type="AlphaFoldDB" id="A0A0D3IBA7"/>
<dbReference type="STRING" id="2903.R1BGV7"/>
<name>A0A0D3IBA7_EMIH1</name>
<evidence type="ECO:0000313" key="4">
    <source>
        <dbReference type="Proteomes" id="UP000013827"/>
    </source>
</evidence>
<accession>A0A0D3IBA7</accession>
<dbReference type="PANTHER" id="PTHR18934">
    <property type="entry name" value="ATP-DEPENDENT RNA HELICASE"/>
    <property type="match status" value="1"/>
</dbReference>
<reference evidence="4" key="1">
    <citation type="journal article" date="2013" name="Nature">
        <title>Pan genome of the phytoplankton Emiliania underpins its global distribution.</title>
        <authorList>
            <person name="Read B.A."/>
            <person name="Kegel J."/>
            <person name="Klute M.J."/>
            <person name="Kuo A."/>
            <person name="Lefebvre S.C."/>
            <person name="Maumus F."/>
            <person name="Mayer C."/>
            <person name="Miller J."/>
            <person name="Monier A."/>
            <person name="Salamov A."/>
            <person name="Young J."/>
            <person name="Aguilar M."/>
            <person name="Claverie J.M."/>
            <person name="Frickenhaus S."/>
            <person name="Gonzalez K."/>
            <person name="Herman E.K."/>
            <person name="Lin Y.C."/>
            <person name="Napier J."/>
            <person name="Ogata H."/>
            <person name="Sarno A.F."/>
            <person name="Shmutz J."/>
            <person name="Schroeder D."/>
            <person name="de Vargas C."/>
            <person name="Verret F."/>
            <person name="von Dassow P."/>
            <person name="Valentin K."/>
            <person name="Van de Peer Y."/>
            <person name="Wheeler G."/>
            <person name="Dacks J.B."/>
            <person name="Delwiche C.F."/>
            <person name="Dyhrman S.T."/>
            <person name="Glockner G."/>
            <person name="John U."/>
            <person name="Richards T."/>
            <person name="Worden A.Z."/>
            <person name="Zhang X."/>
            <person name="Grigoriev I.V."/>
            <person name="Allen A.E."/>
            <person name="Bidle K."/>
            <person name="Borodovsky M."/>
            <person name="Bowler C."/>
            <person name="Brownlee C."/>
            <person name="Cock J.M."/>
            <person name="Elias M."/>
            <person name="Gladyshev V.N."/>
            <person name="Groth M."/>
            <person name="Guda C."/>
            <person name="Hadaegh A."/>
            <person name="Iglesias-Rodriguez M.D."/>
            <person name="Jenkins J."/>
            <person name="Jones B.M."/>
            <person name="Lawson T."/>
            <person name="Leese F."/>
            <person name="Lindquist E."/>
            <person name="Lobanov A."/>
            <person name="Lomsadze A."/>
            <person name="Malik S.B."/>
            <person name="Marsh M.E."/>
            <person name="Mackinder L."/>
            <person name="Mock T."/>
            <person name="Mueller-Roeber B."/>
            <person name="Pagarete A."/>
            <person name="Parker M."/>
            <person name="Probert I."/>
            <person name="Quesneville H."/>
            <person name="Raines C."/>
            <person name="Rensing S.A."/>
            <person name="Riano-Pachon D.M."/>
            <person name="Richier S."/>
            <person name="Rokitta S."/>
            <person name="Shiraiwa Y."/>
            <person name="Soanes D.M."/>
            <person name="van der Giezen M."/>
            <person name="Wahlund T.M."/>
            <person name="Williams B."/>
            <person name="Wilson W."/>
            <person name="Wolfe G."/>
            <person name="Wurch L.L."/>
        </authorList>
    </citation>
    <scope>NUCLEOTIDE SEQUENCE</scope>
</reference>
<dbReference type="Gene3D" id="3.40.50.300">
    <property type="entry name" value="P-loop containing nucleotide triphosphate hydrolases"/>
    <property type="match status" value="1"/>
</dbReference>
<evidence type="ECO:0000259" key="2">
    <source>
        <dbReference type="PROSITE" id="PS51192"/>
    </source>
</evidence>
<dbReference type="HOGENOM" id="CLU_001832_5_7_1"/>
<dbReference type="CDD" id="cd17917">
    <property type="entry name" value="DEXHc_RHA-like"/>
    <property type="match status" value="1"/>
</dbReference>
<dbReference type="Pfam" id="PF00270">
    <property type="entry name" value="DEAD"/>
    <property type="match status" value="1"/>
</dbReference>
<dbReference type="PaxDb" id="2903-EOD08542"/>
<dbReference type="InterPro" id="IPR014001">
    <property type="entry name" value="Helicase_ATP-bd"/>
</dbReference>
<dbReference type="Proteomes" id="UP000013827">
    <property type="component" value="Unassembled WGS sequence"/>
</dbReference>
<proteinExistence type="predicted"/>
<dbReference type="SMART" id="SM00487">
    <property type="entry name" value="DEXDc"/>
    <property type="match status" value="1"/>
</dbReference>
<dbReference type="EnsemblProtists" id="EOD08542">
    <property type="protein sequence ID" value="EOD08542"/>
    <property type="gene ID" value="EMIHUDRAFT_46639"/>
</dbReference>
<dbReference type="PROSITE" id="PS00690">
    <property type="entry name" value="DEAH_ATP_HELICASE"/>
    <property type="match status" value="1"/>
</dbReference>